<name>A0AAW9D7G0_9BACT</name>
<proteinExistence type="predicted"/>
<reference evidence="1" key="2">
    <citation type="submission" date="2023-07" db="EMBL/GenBank/DDBJ databases">
        <authorList>
            <person name="Zhang M."/>
            <person name="Zhou G."/>
        </authorList>
    </citation>
    <scope>NUCLEOTIDE SEQUENCE</scope>
    <source>
        <strain evidence="1">BJSY19SF1-2</strain>
    </source>
</reference>
<evidence type="ECO:0000313" key="2">
    <source>
        <dbReference type="Proteomes" id="UP001283691"/>
    </source>
</evidence>
<dbReference type="Proteomes" id="UP001283691">
    <property type="component" value="Unassembled WGS sequence"/>
</dbReference>
<organism evidence="1 2">
    <name type="scientific">Aliarcobacter skirrowii</name>
    <dbReference type="NCBI Taxonomy" id="28200"/>
    <lineage>
        <taxon>Bacteria</taxon>
        <taxon>Pseudomonadati</taxon>
        <taxon>Campylobacterota</taxon>
        <taxon>Epsilonproteobacteria</taxon>
        <taxon>Campylobacterales</taxon>
        <taxon>Arcobacteraceae</taxon>
        <taxon>Aliarcobacter</taxon>
    </lineage>
</organism>
<gene>
    <name evidence="1" type="ORF">Q6A80_00185</name>
</gene>
<dbReference type="EMBL" id="JAUQUR010000001">
    <property type="protein sequence ID" value="MDX4068135.1"/>
    <property type="molecule type" value="Genomic_DNA"/>
</dbReference>
<comment type="caution">
    <text evidence="1">The sequence shown here is derived from an EMBL/GenBank/DDBJ whole genome shotgun (WGS) entry which is preliminary data.</text>
</comment>
<reference evidence="1" key="1">
    <citation type="journal article" date="2023" name="Front. Microbiol.">
        <title>Genomic diversity and taxonomic marker for Arcobacter species.</title>
        <authorList>
            <person name="Zhou G."/>
            <person name="Gu Y."/>
            <person name="Wang H."/>
            <person name="Chen X."/>
            <person name="Zhang X."/>
            <person name="Shao Z."/>
            <person name="Yan X."/>
            <person name="Zhang J."/>
            <person name="Zhang M."/>
        </authorList>
    </citation>
    <scope>NUCLEOTIDE SEQUENCE</scope>
    <source>
        <strain evidence="1">BJSY19SF1-2</strain>
    </source>
</reference>
<evidence type="ECO:0000313" key="1">
    <source>
        <dbReference type="EMBL" id="MDX4068135.1"/>
    </source>
</evidence>
<dbReference type="AlphaFoldDB" id="A0AAW9D7G0"/>
<dbReference type="RefSeq" id="WP_319047338.1">
    <property type="nucleotide sequence ID" value="NZ_JAUQUR010000001.1"/>
</dbReference>
<sequence>MYAGVELGSASNTTELVLESYYGISDSAVWIITIKILNLLLEKVQEMTGTLNYTYLK</sequence>
<accession>A0AAW9D7G0</accession>
<protein>
    <submittedName>
        <fullName evidence="1">Uncharacterized protein</fullName>
    </submittedName>
</protein>